<dbReference type="PROSITE" id="PS50297">
    <property type="entry name" value="ANK_REP_REGION"/>
    <property type="match status" value="6"/>
</dbReference>
<keyword evidence="6" id="KW-1185">Reference proteome</keyword>
<feature type="domain" description="Peptidase A2" evidence="4">
    <location>
        <begin position="18"/>
        <end position="33"/>
    </location>
</feature>
<name>A0A9N8PY19_9PEZI</name>
<dbReference type="OrthoDB" id="539213at2759"/>
<dbReference type="PANTHER" id="PTHR24198:SF165">
    <property type="entry name" value="ANKYRIN REPEAT-CONTAINING PROTEIN-RELATED"/>
    <property type="match status" value="1"/>
</dbReference>
<feature type="repeat" description="ANK" evidence="3">
    <location>
        <begin position="377"/>
        <end position="410"/>
    </location>
</feature>
<sequence length="622" mass="66779">MTPLAAACAEREGPDDVVRVLLDAGADISVVDRWGYTPLHELADKSRTKAAMMILETGKANLSLRTKGGFSVLENAASEGDYELVNCLLQRGATCQAVPGSDSVLHWAVRAEKDDNLYAIAERLLEEECDVNAKNDNGCTPLHSYLSVKAGKENVVRLFLSRGAKLDIQDDDGDTVLNCLAGCPAASETMLELLLENRADASLANLEGMTPLHKLARSGLAVHLRILLKAGVDPSAKDKNNRQPIQYAARVAKTNEATVRALLEYKAEVNVTGSDWSSPIVYASSEANLQVLKLLLDGGADAKSEDPENHGWTALHAACKRSDPDPAFAELLIAHGADVNAVTKISKTTPLHNAVSSAAVVHLLLGEGATVDPRDSDGKTPLILACENMNSARVVELLIEAGADPMIKDNTYESTGLHYSCYSDEYAPIVIHSDKCDDLNIKNKNGHTPLMYCAFNAHPGAASSLLKTGRVDIHHEDTRGKTNACMMAARVGSIEIVKLLIEHDASVVLRTDKHKETALHEACRGGHLGIVKLLLETDASNIEAVNNEKYTAFEVAAECGHTDIVAFMLKRDDVNPLHVSRRNYTPLLAAAYTGNSDLVEMLMAVEGTDLGQLSTGAGRSSP</sequence>
<keyword evidence="1" id="KW-0677">Repeat</keyword>
<accession>A0A9N8PY19</accession>
<evidence type="ECO:0000256" key="1">
    <source>
        <dbReference type="ARBA" id="ARBA00022737"/>
    </source>
</evidence>
<dbReference type="AlphaFoldDB" id="A0A9N8PY19"/>
<keyword evidence="2 3" id="KW-0040">ANK repeat</keyword>
<evidence type="ECO:0000313" key="5">
    <source>
        <dbReference type="EMBL" id="CAD0115557.1"/>
    </source>
</evidence>
<feature type="repeat" description="ANK" evidence="3">
    <location>
        <begin position="207"/>
        <end position="239"/>
    </location>
</feature>
<dbReference type="PROSITE" id="PS50175">
    <property type="entry name" value="ASP_PROT_RETROV"/>
    <property type="match status" value="1"/>
</dbReference>
<feature type="repeat" description="ANK" evidence="3">
    <location>
        <begin position="1"/>
        <end position="33"/>
    </location>
</feature>
<dbReference type="GO" id="GO:0006508">
    <property type="term" value="P:proteolysis"/>
    <property type="evidence" value="ECO:0007669"/>
    <property type="project" value="InterPro"/>
</dbReference>
<proteinExistence type="predicted"/>
<feature type="repeat" description="ANK" evidence="3">
    <location>
        <begin position="137"/>
        <end position="171"/>
    </location>
</feature>
<dbReference type="SMART" id="SM00248">
    <property type="entry name" value="ANK"/>
    <property type="match status" value="17"/>
</dbReference>
<dbReference type="InterPro" id="IPR001995">
    <property type="entry name" value="Peptidase_A2_cat"/>
</dbReference>
<feature type="repeat" description="ANK" evidence="3">
    <location>
        <begin position="514"/>
        <end position="540"/>
    </location>
</feature>
<dbReference type="Gene3D" id="1.25.40.20">
    <property type="entry name" value="Ankyrin repeat-containing domain"/>
    <property type="match status" value="5"/>
</dbReference>
<dbReference type="InterPro" id="IPR002110">
    <property type="entry name" value="Ankyrin_rpt"/>
</dbReference>
<evidence type="ECO:0000256" key="3">
    <source>
        <dbReference type="PROSITE-ProRule" id="PRU00023"/>
    </source>
</evidence>
<comment type="caution">
    <text evidence="5">The sequence shown here is derived from an EMBL/GenBank/DDBJ whole genome shotgun (WGS) entry which is preliminary data.</text>
</comment>
<evidence type="ECO:0000313" key="6">
    <source>
        <dbReference type="Proteomes" id="UP000745764"/>
    </source>
</evidence>
<feature type="repeat" description="ANK" evidence="3">
    <location>
        <begin position="310"/>
        <end position="344"/>
    </location>
</feature>
<dbReference type="InterPro" id="IPR036770">
    <property type="entry name" value="Ankyrin_rpt-contain_sf"/>
</dbReference>
<dbReference type="PANTHER" id="PTHR24198">
    <property type="entry name" value="ANKYRIN REPEAT AND PROTEIN KINASE DOMAIN-CONTAINING PROTEIN"/>
    <property type="match status" value="1"/>
</dbReference>
<feature type="repeat" description="ANK" evidence="3">
    <location>
        <begin position="275"/>
        <end position="307"/>
    </location>
</feature>
<gene>
    <name evidence="5" type="ORF">AWRI4620_LOCUS9812</name>
</gene>
<protein>
    <recommendedName>
        <fullName evidence="4">Peptidase A2 domain-containing protein</fullName>
    </recommendedName>
</protein>
<dbReference type="Proteomes" id="UP000745764">
    <property type="component" value="Unassembled WGS sequence"/>
</dbReference>
<reference evidence="5" key="1">
    <citation type="submission" date="2020-06" db="EMBL/GenBank/DDBJ databases">
        <authorList>
            <person name="Onetto C."/>
        </authorList>
    </citation>
    <scope>NUCLEOTIDE SEQUENCE</scope>
</reference>
<dbReference type="Pfam" id="PF12796">
    <property type="entry name" value="Ank_2"/>
    <property type="match status" value="5"/>
</dbReference>
<evidence type="ECO:0000256" key="2">
    <source>
        <dbReference type="ARBA" id="ARBA00023043"/>
    </source>
</evidence>
<organism evidence="5 6">
    <name type="scientific">Aureobasidium uvarum</name>
    <dbReference type="NCBI Taxonomy" id="2773716"/>
    <lineage>
        <taxon>Eukaryota</taxon>
        <taxon>Fungi</taxon>
        <taxon>Dikarya</taxon>
        <taxon>Ascomycota</taxon>
        <taxon>Pezizomycotina</taxon>
        <taxon>Dothideomycetes</taxon>
        <taxon>Dothideomycetidae</taxon>
        <taxon>Dothideales</taxon>
        <taxon>Saccotheciaceae</taxon>
        <taxon>Aureobasidium</taxon>
    </lineage>
</organism>
<dbReference type="EMBL" id="CAINUL010000019">
    <property type="protein sequence ID" value="CAD0115557.1"/>
    <property type="molecule type" value="Genomic_DNA"/>
</dbReference>
<dbReference type="GO" id="GO:0004190">
    <property type="term" value="F:aspartic-type endopeptidase activity"/>
    <property type="evidence" value="ECO:0007669"/>
    <property type="project" value="InterPro"/>
</dbReference>
<dbReference type="Pfam" id="PF00023">
    <property type="entry name" value="Ank"/>
    <property type="match status" value="1"/>
</dbReference>
<evidence type="ECO:0000259" key="4">
    <source>
        <dbReference type="PROSITE" id="PS50175"/>
    </source>
</evidence>
<dbReference type="PROSITE" id="PS50088">
    <property type="entry name" value="ANK_REPEAT"/>
    <property type="match status" value="7"/>
</dbReference>
<dbReference type="SUPFAM" id="SSF48403">
    <property type="entry name" value="Ankyrin repeat"/>
    <property type="match status" value="2"/>
</dbReference>